<evidence type="ECO:0000256" key="3">
    <source>
        <dbReference type="ARBA" id="ARBA00009370"/>
    </source>
</evidence>
<dbReference type="PANTHER" id="PTHR43390">
    <property type="entry name" value="SIGNAL PEPTIDASE I"/>
    <property type="match status" value="1"/>
</dbReference>
<dbReference type="PROSITE" id="PS00501">
    <property type="entry name" value="SPASE_I_1"/>
    <property type="match status" value="1"/>
</dbReference>
<dbReference type="PANTHER" id="PTHR43390:SF1">
    <property type="entry name" value="CHLOROPLAST PROCESSING PEPTIDASE"/>
    <property type="match status" value="1"/>
</dbReference>
<dbReference type="RefSeq" id="WP_378141647.1">
    <property type="nucleotide sequence ID" value="NZ_JBHSEF010000022.1"/>
</dbReference>
<sequence>MTSIRFETTNKSVESKSLKNEIWSSIRFFGILILLFLFLKFGFSISTISGYSMVPTFDDGSLVITNNLIYEPEHGDIVIYTDSNGFNVIKRVIGLPGDQILISNGVVYLNNVALEENYTFGSASDMSLQTLPADSYFLIGDHRTPGESFDSRSPEVGSIHREDIKGEMLLALNPFILGSGR</sequence>
<evidence type="ECO:0000256" key="4">
    <source>
        <dbReference type="ARBA" id="ARBA00013208"/>
    </source>
</evidence>
<keyword evidence="6 7" id="KW-0378">Hydrolase</keyword>
<gene>
    <name evidence="10" type="primary">lepB</name>
    <name evidence="10" type="ORF">ACFO0S_09300</name>
</gene>
<evidence type="ECO:0000313" key="10">
    <source>
        <dbReference type="EMBL" id="MFC4355240.1"/>
    </source>
</evidence>
<comment type="subcellular location">
    <subcellularLocation>
        <location evidence="2">Cell membrane</location>
        <topology evidence="2">Single-pass type II membrane protein</topology>
    </subcellularLocation>
    <subcellularLocation>
        <location evidence="8">Membrane</location>
        <topology evidence="8">Single-pass type II membrane protein</topology>
    </subcellularLocation>
</comment>
<evidence type="ECO:0000256" key="8">
    <source>
        <dbReference type="RuleBase" id="RU362042"/>
    </source>
</evidence>
<dbReference type="InterPro" id="IPR019756">
    <property type="entry name" value="Pept_S26A_signal_pept_1_Ser-AS"/>
</dbReference>
<dbReference type="GO" id="GO:0009003">
    <property type="term" value="F:signal peptidase activity"/>
    <property type="evidence" value="ECO:0007669"/>
    <property type="project" value="UniProtKB-EC"/>
</dbReference>
<feature type="domain" description="Peptidase S26" evidence="9">
    <location>
        <begin position="28"/>
        <end position="168"/>
    </location>
</feature>
<dbReference type="EC" id="3.4.21.89" evidence="4 7"/>
<protein>
    <recommendedName>
        <fullName evidence="4 7">Signal peptidase I</fullName>
        <ecNumber evidence="4 7">3.4.21.89</ecNumber>
    </recommendedName>
</protein>
<comment type="caution">
    <text evidence="10">The sequence shown here is derived from an EMBL/GenBank/DDBJ whole genome shotgun (WGS) entry which is preliminary data.</text>
</comment>
<comment type="catalytic activity">
    <reaction evidence="1 7">
        <text>Cleavage of hydrophobic, N-terminal signal or leader sequences from secreted and periplasmic proteins.</text>
        <dbReference type="EC" id="3.4.21.89"/>
    </reaction>
</comment>
<dbReference type="PRINTS" id="PR00727">
    <property type="entry name" value="LEADERPTASE"/>
</dbReference>
<dbReference type="PROSITE" id="PS00760">
    <property type="entry name" value="SPASE_I_2"/>
    <property type="match status" value="1"/>
</dbReference>
<evidence type="ECO:0000256" key="6">
    <source>
        <dbReference type="ARBA" id="ARBA00022801"/>
    </source>
</evidence>
<dbReference type="SUPFAM" id="SSF51306">
    <property type="entry name" value="LexA/Signal peptidase"/>
    <property type="match status" value="1"/>
</dbReference>
<keyword evidence="5 7" id="KW-0645">Protease</keyword>
<keyword evidence="7" id="KW-0472">Membrane</keyword>
<comment type="similarity">
    <text evidence="3 8">Belongs to the peptidase S26 family.</text>
</comment>
<feature type="transmembrane region" description="Helical" evidence="7">
    <location>
        <begin position="22"/>
        <end position="43"/>
    </location>
</feature>
<keyword evidence="7" id="KW-0812">Transmembrane</keyword>
<dbReference type="CDD" id="cd06530">
    <property type="entry name" value="S26_SPase_I"/>
    <property type="match status" value="1"/>
</dbReference>
<proteinExistence type="inferred from homology"/>
<evidence type="ECO:0000256" key="7">
    <source>
        <dbReference type="RuleBase" id="RU003993"/>
    </source>
</evidence>
<evidence type="ECO:0000313" key="11">
    <source>
        <dbReference type="Proteomes" id="UP001595733"/>
    </source>
</evidence>
<dbReference type="EMBL" id="JBHSEF010000022">
    <property type="protein sequence ID" value="MFC4355240.1"/>
    <property type="molecule type" value="Genomic_DNA"/>
</dbReference>
<dbReference type="Pfam" id="PF10502">
    <property type="entry name" value="Peptidase_S26"/>
    <property type="match status" value="1"/>
</dbReference>
<reference evidence="11" key="1">
    <citation type="journal article" date="2019" name="Int. J. Syst. Evol. Microbiol.">
        <title>The Global Catalogue of Microorganisms (GCM) 10K type strain sequencing project: providing services to taxonomists for standard genome sequencing and annotation.</title>
        <authorList>
            <consortium name="The Broad Institute Genomics Platform"/>
            <consortium name="The Broad Institute Genome Sequencing Center for Infectious Disease"/>
            <person name="Wu L."/>
            <person name="Ma J."/>
        </authorList>
    </citation>
    <scope>NUCLEOTIDE SEQUENCE [LARGE SCALE GENOMIC DNA]</scope>
    <source>
        <strain evidence="11">CCUG 50353</strain>
    </source>
</reference>
<organism evidence="10 11">
    <name type="scientific">Chryseomicrobium palamuruense</name>
    <dbReference type="NCBI Taxonomy" id="682973"/>
    <lineage>
        <taxon>Bacteria</taxon>
        <taxon>Bacillati</taxon>
        <taxon>Bacillota</taxon>
        <taxon>Bacilli</taxon>
        <taxon>Bacillales</taxon>
        <taxon>Caryophanaceae</taxon>
        <taxon>Chryseomicrobium</taxon>
    </lineage>
</organism>
<dbReference type="Gene3D" id="2.10.109.10">
    <property type="entry name" value="Umud Fragment, subunit A"/>
    <property type="match status" value="1"/>
</dbReference>
<evidence type="ECO:0000256" key="1">
    <source>
        <dbReference type="ARBA" id="ARBA00000677"/>
    </source>
</evidence>
<dbReference type="Proteomes" id="UP001595733">
    <property type="component" value="Unassembled WGS sequence"/>
</dbReference>
<dbReference type="NCBIfam" id="TIGR02227">
    <property type="entry name" value="sigpep_I_bact"/>
    <property type="match status" value="1"/>
</dbReference>
<evidence type="ECO:0000259" key="9">
    <source>
        <dbReference type="Pfam" id="PF10502"/>
    </source>
</evidence>
<keyword evidence="7" id="KW-1133">Transmembrane helix</keyword>
<evidence type="ECO:0000256" key="5">
    <source>
        <dbReference type="ARBA" id="ARBA00022670"/>
    </source>
</evidence>
<dbReference type="InterPro" id="IPR019757">
    <property type="entry name" value="Pept_S26A_signal_pept_1_Lys-AS"/>
</dbReference>
<keyword evidence="11" id="KW-1185">Reference proteome</keyword>
<evidence type="ECO:0000256" key="2">
    <source>
        <dbReference type="ARBA" id="ARBA00004401"/>
    </source>
</evidence>
<accession>A0ABV8UXT9</accession>
<name>A0ABV8UXT9_9BACL</name>
<dbReference type="InterPro" id="IPR036286">
    <property type="entry name" value="LexA/Signal_pep-like_sf"/>
</dbReference>
<dbReference type="InterPro" id="IPR000223">
    <property type="entry name" value="Pept_S26A_signal_pept_1"/>
</dbReference>
<dbReference type="InterPro" id="IPR019533">
    <property type="entry name" value="Peptidase_S26"/>
</dbReference>